<keyword evidence="3" id="KW-0328">Glycosyltransferase</keyword>
<name>A0A518ESW5_9BACT</name>
<evidence type="ECO:0000256" key="2">
    <source>
        <dbReference type="ARBA" id="ARBA00022475"/>
    </source>
</evidence>
<feature type="domain" description="Glycosyltransferase RgtA/B/C/D-like" evidence="9">
    <location>
        <begin position="87"/>
        <end position="241"/>
    </location>
</feature>
<protein>
    <recommendedName>
        <fullName evidence="9">Glycosyltransferase RgtA/B/C/D-like domain-containing protein</fullName>
    </recommendedName>
</protein>
<keyword evidence="4" id="KW-0808">Transferase</keyword>
<evidence type="ECO:0000313" key="11">
    <source>
        <dbReference type="Proteomes" id="UP000320390"/>
    </source>
</evidence>
<keyword evidence="2" id="KW-1003">Cell membrane</keyword>
<dbReference type="Pfam" id="PF13231">
    <property type="entry name" value="PMT_2"/>
    <property type="match status" value="1"/>
</dbReference>
<feature type="transmembrane region" description="Helical" evidence="8">
    <location>
        <begin position="131"/>
        <end position="149"/>
    </location>
</feature>
<keyword evidence="5 8" id="KW-0812">Transmembrane</keyword>
<evidence type="ECO:0000256" key="1">
    <source>
        <dbReference type="ARBA" id="ARBA00004651"/>
    </source>
</evidence>
<keyword evidence="11" id="KW-1185">Reference proteome</keyword>
<evidence type="ECO:0000259" key="9">
    <source>
        <dbReference type="Pfam" id="PF13231"/>
    </source>
</evidence>
<feature type="transmembrane region" description="Helical" evidence="8">
    <location>
        <begin position="185"/>
        <end position="215"/>
    </location>
</feature>
<dbReference type="GO" id="GO:0009103">
    <property type="term" value="P:lipopolysaccharide biosynthetic process"/>
    <property type="evidence" value="ECO:0007669"/>
    <property type="project" value="UniProtKB-ARBA"/>
</dbReference>
<evidence type="ECO:0000256" key="3">
    <source>
        <dbReference type="ARBA" id="ARBA00022676"/>
    </source>
</evidence>
<dbReference type="RefSeq" id="WP_145197967.1">
    <property type="nucleotide sequence ID" value="NZ_CP036434.1"/>
</dbReference>
<dbReference type="AlphaFoldDB" id="A0A518ESW5"/>
<dbReference type="PANTHER" id="PTHR33908">
    <property type="entry name" value="MANNOSYLTRANSFERASE YKCB-RELATED"/>
    <property type="match status" value="1"/>
</dbReference>
<evidence type="ECO:0000256" key="8">
    <source>
        <dbReference type="SAM" id="Phobius"/>
    </source>
</evidence>
<gene>
    <name evidence="10" type="ORF">Poly30_26740</name>
</gene>
<evidence type="ECO:0000256" key="4">
    <source>
        <dbReference type="ARBA" id="ARBA00022679"/>
    </source>
</evidence>
<evidence type="ECO:0000256" key="6">
    <source>
        <dbReference type="ARBA" id="ARBA00022989"/>
    </source>
</evidence>
<dbReference type="InterPro" id="IPR038731">
    <property type="entry name" value="RgtA/B/C-like"/>
</dbReference>
<keyword evidence="7 8" id="KW-0472">Membrane</keyword>
<feature type="transmembrane region" description="Helical" evidence="8">
    <location>
        <begin position="94"/>
        <end position="119"/>
    </location>
</feature>
<feature type="transmembrane region" description="Helical" evidence="8">
    <location>
        <begin position="308"/>
        <end position="325"/>
    </location>
</feature>
<feature type="transmembrane region" description="Helical" evidence="8">
    <location>
        <begin position="155"/>
        <end position="173"/>
    </location>
</feature>
<organism evidence="10 11">
    <name type="scientific">Saltatorellus ferox</name>
    <dbReference type="NCBI Taxonomy" id="2528018"/>
    <lineage>
        <taxon>Bacteria</taxon>
        <taxon>Pseudomonadati</taxon>
        <taxon>Planctomycetota</taxon>
        <taxon>Planctomycetia</taxon>
        <taxon>Planctomycetia incertae sedis</taxon>
        <taxon>Saltatorellus</taxon>
    </lineage>
</organism>
<dbReference type="EMBL" id="CP036434">
    <property type="protein sequence ID" value="QDV07155.1"/>
    <property type="molecule type" value="Genomic_DNA"/>
</dbReference>
<evidence type="ECO:0000313" key="10">
    <source>
        <dbReference type="EMBL" id="QDV07155.1"/>
    </source>
</evidence>
<sequence>MPRATRAARAWTFAAYLALATLVHFAVGAYQSGFGGFEDEPAHLVTALMIRDWIVAGFHDPYAWLDPRGFAETYYIHYPKVAIGQWPPVLHAMLAVWMLVFGASKVAIVSLLTIVTAVLASLVCELVRRPLGLWAGTVAGMMFLTVPIVQLCSGAAMTELPVALFSFLAVLFFGRFLETGRARWVWSFAGAAAATVLTKGTGLALALVPALAIAFSGRWEVLKRPSLWAAGALVGLLTAPWYLVTVSMTQDSWGGGSSPSWAYAKFAATSYAGWSWDLAGVLGLCLVPVGTWWGLRECRRRRPESDRWAALAAWALALAALHHVVPSSVEERHLSVLAPVWIVFAALGAGHAALGLARRWQRQGLAQGEPTGEGAVAGLGVAVLAVSALLWNGAPPVKDFRGWDIAGAEWVERLPEGPTRMLIASDPVGEGLFVAGAALADEVRRGGADPRALVIRASKALCHAGWSGRSYVPLFSEQRALEDWLESKGVGLIAIDESVRETRHWYPHMDQLLTAIHADGSPWVEVERWDVVRNAAHEPAALVGYLRQGWRDLPLPDLRLEEIRAVALDAADH</sequence>
<comment type="subcellular location">
    <subcellularLocation>
        <location evidence="1">Cell membrane</location>
        <topology evidence="1">Multi-pass membrane protein</topology>
    </subcellularLocation>
</comment>
<keyword evidence="6 8" id="KW-1133">Transmembrane helix</keyword>
<evidence type="ECO:0000256" key="5">
    <source>
        <dbReference type="ARBA" id="ARBA00022692"/>
    </source>
</evidence>
<feature type="transmembrane region" description="Helical" evidence="8">
    <location>
        <begin position="227"/>
        <end position="244"/>
    </location>
</feature>
<reference evidence="10 11" key="1">
    <citation type="submission" date="2019-02" db="EMBL/GenBank/DDBJ databases">
        <title>Deep-cultivation of Planctomycetes and their phenomic and genomic characterization uncovers novel biology.</title>
        <authorList>
            <person name="Wiegand S."/>
            <person name="Jogler M."/>
            <person name="Boedeker C."/>
            <person name="Pinto D."/>
            <person name="Vollmers J."/>
            <person name="Rivas-Marin E."/>
            <person name="Kohn T."/>
            <person name="Peeters S.H."/>
            <person name="Heuer A."/>
            <person name="Rast P."/>
            <person name="Oberbeckmann S."/>
            <person name="Bunk B."/>
            <person name="Jeske O."/>
            <person name="Meyerdierks A."/>
            <person name="Storesund J.E."/>
            <person name="Kallscheuer N."/>
            <person name="Luecker S."/>
            <person name="Lage O.M."/>
            <person name="Pohl T."/>
            <person name="Merkel B.J."/>
            <person name="Hornburger P."/>
            <person name="Mueller R.-W."/>
            <person name="Bruemmer F."/>
            <person name="Labrenz M."/>
            <person name="Spormann A.M."/>
            <person name="Op den Camp H."/>
            <person name="Overmann J."/>
            <person name="Amann R."/>
            <person name="Jetten M.S.M."/>
            <person name="Mascher T."/>
            <person name="Medema M.H."/>
            <person name="Devos D.P."/>
            <person name="Kaster A.-K."/>
            <person name="Ovreas L."/>
            <person name="Rohde M."/>
            <person name="Galperin M.Y."/>
            <person name="Jogler C."/>
        </authorList>
    </citation>
    <scope>NUCLEOTIDE SEQUENCE [LARGE SCALE GENOMIC DNA]</scope>
    <source>
        <strain evidence="10 11">Poly30</strain>
    </source>
</reference>
<dbReference type="GO" id="GO:0016763">
    <property type="term" value="F:pentosyltransferase activity"/>
    <property type="evidence" value="ECO:0007669"/>
    <property type="project" value="TreeGrafter"/>
</dbReference>
<accession>A0A518ESW5</accession>
<dbReference type="OrthoDB" id="7375208at2"/>
<dbReference type="PANTHER" id="PTHR33908:SF11">
    <property type="entry name" value="MEMBRANE PROTEIN"/>
    <property type="match status" value="1"/>
</dbReference>
<evidence type="ECO:0000256" key="7">
    <source>
        <dbReference type="ARBA" id="ARBA00023136"/>
    </source>
</evidence>
<dbReference type="Proteomes" id="UP000320390">
    <property type="component" value="Chromosome"/>
</dbReference>
<dbReference type="InterPro" id="IPR050297">
    <property type="entry name" value="LipidA_mod_glycosyltrf_83"/>
</dbReference>
<proteinExistence type="predicted"/>
<dbReference type="GO" id="GO:0005886">
    <property type="term" value="C:plasma membrane"/>
    <property type="evidence" value="ECO:0007669"/>
    <property type="project" value="UniProtKB-SubCell"/>
</dbReference>
<feature type="transmembrane region" description="Helical" evidence="8">
    <location>
        <begin position="337"/>
        <end position="357"/>
    </location>
</feature>